<evidence type="ECO:0000313" key="3">
    <source>
        <dbReference type="Proteomes" id="UP000006900"/>
    </source>
</evidence>
<dbReference type="GO" id="GO:0006635">
    <property type="term" value="P:fatty acid beta-oxidation"/>
    <property type="evidence" value="ECO:0007669"/>
    <property type="project" value="InterPro"/>
</dbReference>
<dbReference type="AlphaFoldDB" id="A0A0H3MQB2"/>
<dbReference type="HOGENOM" id="CLU_1407427_0_0_11"/>
<dbReference type="Proteomes" id="UP000006900">
    <property type="component" value="Chromosome"/>
</dbReference>
<accession>A0A0H3MQB2</accession>
<dbReference type="EMBL" id="FM211192">
    <property type="protein sequence ID" value="CAR70940.1"/>
    <property type="molecule type" value="Genomic_DNA"/>
</dbReference>
<dbReference type="GO" id="GO:0003997">
    <property type="term" value="F:acyl-CoA oxidase activity"/>
    <property type="evidence" value="ECO:0007669"/>
    <property type="project" value="InterPro"/>
</dbReference>
<evidence type="ECO:0000313" key="2">
    <source>
        <dbReference type="EMBL" id="CAR70940.1"/>
    </source>
</evidence>
<protein>
    <recommendedName>
        <fullName evidence="1">Acyl-CoA oxidase C-terminal domain-containing protein</fullName>
    </recommendedName>
</protein>
<dbReference type="SUPFAM" id="SSF47203">
    <property type="entry name" value="Acyl-CoA dehydrogenase C-terminal domain-like"/>
    <property type="match status" value="1"/>
</dbReference>
<dbReference type="InterPro" id="IPR002655">
    <property type="entry name" value="Acyl-CoA_oxidase_C"/>
</dbReference>
<organism evidence="2 3">
    <name type="scientific">Mycobacterium leprae (strain Br4923)</name>
    <dbReference type="NCBI Taxonomy" id="561304"/>
    <lineage>
        <taxon>Bacteria</taxon>
        <taxon>Bacillati</taxon>
        <taxon>Actinomycetota</taxon>
        <taxon>Actinomycetes</taxon>
        <taxon>Mycobacteriales</taxon>
        <taxon>Mycobacteriaceae</taxon>
        <taxon>Mycobacterium</taxon>
    </lineage>
</organism>
<gene>
    <name evidence="2" type="ordered locus">MLBr00845</name>
</gene>
<dbReference type="KEGG" id="mlb:MLBr00845"/>
<reference evidence="2 3" key="1">
    <citation type="journal article" date="2009" name="Nat. Genet.">
        <title>Comparative genomic and phylogeographic analysis of Mycobacterium leprae.</title>
        <authorList>
            <person name="Monot M."/>
            <person name="Honore N."/>
            <person name="Garnier T."/>
            <person name="Zidane N."/>
            <person name="Sherafi D."/>
            <person name="Paniz-Mondolfi A."/>
            <person name="Matsuoka M."/>
            <person name="Taylor G.M."/>
            <person name="Donoghue H.D."/>
            <person name="Bouwman A."/>
            <person name="Mays S."/>
            <person name="Watson C."/>
            <person name="Lockwood D."/>
            <person name="Khamispour A."/>
            <person name="Dowlati Y."/>
            <person name="Jianping S."/>
            <person name="Rea T.H."/>
            <person name="Vera-Cabrera L."/>
            <person name="Stefani M.M."/>
            <person name="Banu S."/>
            <person name="Macdonald M."/>
            <person name="Sapkota B.R."/>
            <person name="Spencer J.S."/>
            <person name="Thomas J."/>
            <person name="Harshman K."/>
            <person name="Singh P."/>
            <person name="Busso P."/>
            <person name="Gattiker A."/>
            <person name="Rougemont J."/>
            <person name="Brennan P.J."/>
            <person name="Cole S.T."/>
        </authorList>
    </citation>
    <scope>NUCLEOTIDE SEQUENCE [LARGE SCALE GENOMIC DNA]</scope>
    <source>
        <strain evidence="3">Br4923</strain>
    </source>
</reference>
<evidence type="ECO:0000259" key="1">
    <source>
        <dbReference type="Pfam" id="PF01756"/>
    </source>
</evidence>
<dbReference type="Pfam" id="PF01756">
    <property type="entry name" value="ACOX"/>
    <property type="match status" value="1"/>
</dbReference>
<dbReference type="InterPro" id="IPR036250">
    <property type="entry name" value="AcylCo_DH-like_C"/>
</dbReference>
<feature type="domain" description="Acyl-CoA oxidase C-terminal" evidence="1">
    <location>
        <begin position="61"/>
        <end position="130"/>
    </location>
</feature>
<name>A0A0H3MQB2_MYCLB</name>
<sequence length="193" mass="21267">MPLRPTNAASERVTKRTATETILQRMVGARQDSEKKGSLFNRGTQGTIFEKCEDCLLSAVARRRQVKSKEMFAFDTFNTVQDHLLHAANEHTDRVVLETFLAGIESCNDPAARKLLDIVCDLYALSVKARHGTSSIDTSPPSALKAIAKGSRPMPSAAALCRDVGRRFSESQSSCVTPRCRTSRICPSELQPR</sequence>
<proteinExistence type="predicted"/>
<dbReference type="Gene3D" id="1.20.140.10">
    <property type="entry name" value="Butyryl-CoA Dehydrogenase, subunit A, domain 3"/>
    <property type="match status" value="1"/>
</dbReference>